<gene>
    <name evidence="1" type="ORF">CJ030_MR5G017341</name>
</gene>
<comment type="caution">
    <text evidence="1">The sequence shown here is derived from an EMBL/GenBank/DDBJ whole genome shotgun (WGS) entry which is preliminary data.</text>
</comment>
<name>A0A6A1VR51_9ROSI</name>
<keyword evidence="2" id="KW-1185">Reference proteome</keyword>
<protein>
    <submittedName>
        <fullName evidence="1">Uncharacterized protein</fullName>
    </submittedName>
</protein>
<accession>A0A6A1VR51</accession>
<proteinExistence type="predicted"/>
<sequence>MGLLRSLQYTTSKSSSSLLSTHPKIHMVLVPMRKPFVVKVLISRHITLQGAHTPCGKAEMVIHQS</sequence>
<dbReference type="Proteomes" id="UP000516437">
    <property type="component" value="Chromosome 5"/>
</dbReference>
<evidence type="ECO:0000313" key="2">
    <source>
        <dbReference type="Proteomes" id="UP000516437"/>
    </source>
</evidence>
<organism evidence="1 2">
    <name type="scientific">Morella rubra</name>
    <name type="common">Chinese bayberry</name>
    <dbReference type="NCBI Taxonomy" id="262757"/>
    <lineage>
        <taxon>Eukaryota</taxon>
        <taxon>Viridiplantae</taxon>
        <taxon>Streptophyta</taxon>
        <taxon>Embryophyta</taxon>
        <taxon>Tracheophyta</taxon>
        <taxon>Spermatophyta</taxon>
        <taxon>Magnoliopsida</taxon>
        <taxon>eudicotyledons</taxon>
        <taxon>Gunneridae</taxon>
        <taxon>Pentapetalae</taxon>
        <taxon>rosids</taxon>
        <taxon>fabids</taxon>
        <taxon>Fagales</taxon>
        <taxon>Myricaceae</taxon>
        <taxon>Morella</taxon>
    </lineage>
</organism>
<dbReference type="AlphaFoldDB" id="A0A6A1VR51"/>
<reference evidence="1 2" key="1">
    <citation type="journal article" date="2019" name="Plant Biotechnol. J.">
        <title>The red bayberry genome and genetic basis of sex determination.</title>
        <authorList>
            <person name="Jia H.M."/>
            <person name="Jia H.J."/>
            <person name="Cai Q.L."/>
            <person name="Wang Y."/>
            <person name="Zhao H.B."/>
            <person name="Yang W.F."/>
            <person name="Wang G.Y."/>
            <person name="Li Y.H."/>
            <person name="Zhan D.L."/>
            <person name="Shen Y.T."/>
            <person name="Niu Q.F."/>
            <person name="Chang L."/>
            <person name="Qiu J."/>
            <person name="Zhao L."/>
            <person name="Xie H.B."/>
            <person name="Fu W.Y."/>
            <person name="Jin J."/>
            <person name="Li X.W."/>
            <person name="Jiao Y."/>
            <person name="Zhou C.C."/>
            <person name="Tu T."/>
            <person name="Chai C.Y."/>
            <person name="Gao J.L."/>
            <person name="Fan L.J."/>
            <person name="van de Weg E."/>
            <person name="Wang J.Y."/>
            <person name="Gao Z.S."/>
        </authorList>
    </citation>
    <scope>NUCLEOTIDE SEQUENCE [LARGE SCALE GENOMIC DNA]</scope>
    <source>
        <tissue evidence="1">Leaves</tissue>
    </source>
</reference>
<evidence type="ECO:0000313" key="1">
    <source>
        <dbReference type="EMBL" id="KAB1214078.1"/>
    </source>
</evidence>
<dbReference type="EMBL" id="RXIC02000023">
    <property type="protein sequence ID" value="KAB1214078.1"/>
    <property type="molecule type" value="Genomic_DNA"/>
</dbReference>